<organism evidence="3">
    <name type="scientific">Soboliphyme baturini</name>
    <dbReference type="NCBI Taxonomy" id="241478"/>
    <lineage>
        <taxon>Eukaryota</taxon>
        <taxon>Metazoa</taxon>
        <taxon>Ecdysozoa</taxon>
        <taxon>Nematoda</taxon>
        <taxon>Enoplea</taxon>
        <taxon>Dorylaimia</taxon>
        <taxon>Dioctophymatida</taxon>
        <taxon>Dioctophymatoidea</taxon>
        <taxon>Soboliphymatidae</taxon>
        <taxon>Soboliphyme</taxon>
    </lineage>
</organism>
<reference evidence="3" key="1">
    <citation type="submission" date="2016-06" db="UniProtKB">
        <authorList>
            <consortium name="WormBaseParasite"/>
        </authorList>
    </citation>
    <scope>IDENTIFICATION</scope>
</reference>
<reference evidence="1 2" key="2">
    <citation type="submission" date="2018-11" db="EMBL/GenBank/DDBJ databases">
        <authorList>
            <consortium name="Pathogen Informatics"/>
        </authorList>
    </citation>
    <scope>NUCLEOTIDE SEQUENCE [LARGE SCALE GENOMIC DNA]</scope>
</reference>
<dbReference type="AlphaFoldDB" id="A0A183J7P7"/>
<evidence type="ECO:0000313" key="2">
    <source>
        <dbReference type="Proteomes" id="UP000270296"/>
    </source>
</evidence>
<evidence type="ECO:0000313" key="1">
    <source>
        <dbReference type="EMBL" id="VDP43841.1"/>
    </source>
</evidence>
<dbReference type="Proteomes" id="UP000270296">
    <property type="component" value="Unassembled WGS sequence"/>
</dbReference>
<gene>
    <name evidence="1" type="ORF">SBAD_LOCUS11895</name>
</gene>
<proteinExistence type="predicted"/>
<accession>A0A183J7P7</accession>
<keyword evidence="2" id="KW-1185">Reference proteome</keyword>
<dbReference type="EMBL" id="UZAM01016570">
    <property type="protein sequence ID" value="VDP43841.1"/>
    <property type="molecule type" value="Genomic_DNA"/>
</dbReference>
<protein>
    <submittedName>
        <fullName evidence="3">Tnp_DDE_dom domain-containing protein</fullName>
    </submittedName>
</protein>
<dbReference type="WBParaSite" id="SBAD_0001229201-mRNA-1">
    <property type="protein sequence ID" value="SBAD_0001229201-mRNA-1"/>
    <property type="gene ID" value="SBAD_0001229201"/>
</dbReference>
<evidence type="ECO:0000313" key="3">
    <source>
        <dbReference type="WBParaSite" id="SBAD_0001229201-mRNA-1"/>
    </source>
</evidence>
<sequence length="84" mass="9191">MGAGRSCEETSAVRPDFTSCLDACSPSMSFEQLPFSLVPASVKSLRRGGLKPKFDRIRAYLSDFTHRIQAGVSSILRLAVVALW</sequence>
<name>A0A183J7P7_9BILA</name>